<evidence type="ECO:0000313" key="1">
    <source>
        <dbReference type="EMBL" id="KAJ8115172.1"/>
    </source>
</evidence>
<gene>
    <name evidence="1" type="ORF">OPT61_g3114</name>
</gene>
<organism evidence="1 2">
    <name type="scientific">Boeremia exigua</name>
    <dbReference type="NCBI Taxonomy" id="749465"/>
    <lineage>
        <taxon>Eukaryota</taxon>
        <taxon>Fungi</taxon>
        <taxon>Dikarya</taxon>
        <taxon>Ascomycota</taxon>
        <taxon>Pezizomycotina</taxon>
        <taxon>Dothideomycetes</taxon>
        <taxon>Pleosporomycetidae</taxon>
        <taxon>Pleosporales</taxon>
        <taxon>Pleosporineae</taxon>
        <taxon>Didymellaceae</taxon>
        <taxon>Boeremia</taxon>
    </lineage>
</organism>
<dbReference type="EMBL" id="JAPHNI010000154">
    <property type="protein sequence ID" value="KAJ8115172.1"/>
    <property type="molecule type" value="Genomic_DNA"/>
</dbReference>
<reference evidence="1" key="1">
    <citation type="submission" date="2022-11" db="EMBL/GenBank/DDBJ databases">
        <title>Genome Sequence of Boeremia exigua.</title>
        <authorList>
            <person name="Buettner E."/>
        </authorList>
    </citation>
    <scope>NUCLEOTIDE SEQUENCE</scope>
    <source>
        <strain evidence="1">CU02</strain>
    </source>
</reference>
<protein>
    <submittedName>
        <fullName evidence="1">Uncharacterized protein</fullName>
    </submittedName>
</protein>
<sequence>MPSPALRLDLIRGPNVSRHTVMSVKPRQRSTSLAASLALRASSDHRPGYMGTMRYFDPGGLGIPCPCAQCADSRNAPNHQNTTIISAPQQYNAMGLEEALQECDTFVSQDDIPWSKIAEKYGVVRSTLTRTYRRETRSRQEQAVAQQKLTLQQEVELVKYIEELTSCRIPPTREMIRNFASAVAKEPVSESWVTRFINKYTIDLISKYSTGMDSDRHNADSHSKYKLYFNLLQAKIDEYNVKVEDTYNMDEKGFLIGITTRTKHVFSRPCVCSNGSALPPGLLYKSANNTIQESWVEEIKAGEHNAFVSSSPTGWTNNDIGLAWLKQVFNRFTKAKARRKHCLLILDGHSSHVTMDFINYCDKNKILLAILPPHSTHTLQPLNVVMFKPLSTAYSKELTTYLHHGQGLAKLWNTITAAFAVAVDQHAQSYTSPKEARVAEELQRRVIHALTSLHPNNPPSSSHLNNNTSYSNSRSQDPARRSWADVARDPQILNRGTSRPLIPARSQPAPSAKPKEDNRIFITISNPAVRLQQPSPFAVRQAICKNIEGITLKDVPTASPINTGWAITPANQLVRERLLTLENQELIIQVLDGDAVRIPERWINYAVQGVPSSFRTLDGTDVPTTTQLVEEEVYLQTGKQPVSCRTSRHGANQNGLTTWIVSYKEPVRSFQLFGIS</sequence>
<keyword evidence="2" id="KW-1185">Reference proteome</keyword>
<evidence type="ECO:0000313" key="2">
    <source>
        <dbReference type="Proteomes" id="UP001153331"/>
    </source>
</evidence>
<comment type="caution">
    <text evidence="1">The sequence shown here is derived from an EMBL/GenBank/DDBJ whole genome shotgun (WGS) entry which is preliminary data.</text>
</comment>
<proteinExistence type="predicted"/>
<name>A0ACC2IJ71_9PLEO</name>
<dbReference type="Proteomes" id="UP001153331">
    <property type="component" value="Unassembled WGS sequence"/>
</dbReference>
<accession>A0ACC2IJ71</accession>